<keyword evidence="11" id="KW-1185">Reference proteome</keyword>
<evidence type="ECO:0000256" key="5">
    <source>
        <dbReference type="ARBA" id="ARBA00022840"/>
    </source>
</evidence>
<dbReference type="RefSeq" id="WP_073169949.1">
    <property type="nucleotide sequence ID" value="NZ_FQZE01000019.1"/>
</dbReference>
<dbReference type="NCBIfam" id="TIGR01240">
    <property type="entry name" value="mevDPdecarb"/>
    <property type="match status" value="1"/>
</dbReference>
<dbReference type="SUPFAM" id="SSF54211">
    <property type="entry name" value="Ribosomal protein S5 domain 2-like"/>
    <property type="match status" value="1"/>
</dbReference>
<keyword evidence="4" id="KW-0547">Nucleotide-binding</keyword>
<evidence type="ECO:0000256" key="4">
    <source>
        <dbReference type="ARBA" id="ARBA00022741"/>
    </source>
</evidence>
<dbReference type="PANTHER" id="PTHR10977">
    <property type="entry name" value="DIPHOSPHOMEVALONATE DECARBOXYLASE"/>
    <property type="match status" value="1"/>
</dbReference>
<dbReference type="AlphaFoldDB" id="A0A1M6J5N5"/>
<dbReference type="EC" id="4.1.1.33" evidence="2"/>
<dbReference type="Pfam" id="PF22700">
    <property type="entry name" value="MVD-like_N"/>
    <property type="match status" value="1"/>
</dbReference>
<name>A0A1M6J5N5_9BACT</name>
<keyword evidence="7" id="KW-0456">Lyase</keyword>
<reference evidence="10 11" key="1">
    <citation type="submission" date="2016-11" db="EMBL/GenBank/DDBJ databases">
        <authorList>
            <person name="Jaros S."/>
            <person name="Januszkiewicz K."/>
            <person name="Wedrychowicz H."/>
        </authorList>
    </citation>
    <scope>NUCLEOTIDE SEQUENCE [LARGE SCALE GENOMIC DNA]</scope>
    <source>
        <strain evidence="10 11">DSM 27063</strain>
    </source>
</reference>
<protein>
    <recommendedName>
        <fullName evidence="2">diphosphomevalonate decarboxylase</fullName>
        <ecNumber evidence="2">4.1.1.33</ecNumber>
    </recommendedName>
</protein>
<evidence type="ECO:0000256" key="1">
    <source>
        <dbReference type="ARBA" id="ARBA00008831"/>
    </source>
</evidence>
<dbReference type="InterPro" id="IPR029765">
    <property type="entry name" value="Mev_diP_decarb"/>
</dbReference>
<keyword evidence="5" id="KW-0067">ATP-binding</keyword>
<dbReference type="InterPro" id="IPR020568">
    <property type="entry name" value="Ribosomal_Su5_D2-typ_SF"/>
</dbReference>
<dbReference type="InterPro" id="IPR036554">
    <property type="entry name" value="GHMP_kinase_C_sf"/>
</dbReference>
<evidence type="ECO:0000256" key="3">
    <source>
        <dbReference type="ARBA" id="ARBA00022516"/>
    </source>
</evidence>
<proteinExistence type="inferred from homology"/>
<evidence type="ECO:0000313" key="11">
    <source>
        <dbReference type="Proteomes" id="UP000184050"/>
    </source>
</evidence>
<feature type="domain" description="Mvd1 C-terminal" evidence="8">
    <location>
        <begin position="196"/>
        <end position="324"/>
    </location>
</feature>
<dbReference type="GO" id="GO:0004163">
    <property type="term" value="F:diphosphomevalonate decarboxylase activity"/>
    <property type="evidence" value="ECO:0007669"/>
    <property type="project" value="UniProtKB-EC"/>
</dbReference>
<dbReference type="Gene3D" id="3.30.70.890">
    <property type="entry name" value="GHMP kinase, C-terminal domain"/>
    <property type="match status" value="1"/>
</dbReference>
<dbReference type="SUPFAM" id="SSF55060">
    <property type="entry name" value="GHMP Kinase, C-terminal domain"/>
    <property type="match status" value="1"/>
</dbReference>
<evidence type="ECO:0000256" key="6">
    <source>
        <dbReference type="ARBA" id="ARBA00023098"/>
    </source>
</evidence>
<dbReference type="PANTHER" id="PTHR10977:SF3">
    <property type="entry name" value="DIPHOSPHOMEVALONATE DECARBOXYLASE"/>
    <property type="match status" value="1"/>
</dbReference>
<dbReference type="GO" id="GO:0019287">
    <property type="term" value="P:isopentenyl diphosphate biosynthetic process, mevalonate pathway"/>
    <property type="evidence" value="ECO:0007669"/>
    <property type="project" value="InterPro"/>
</dbReference>
<evidence type="ECO:0000256" key="7">
    <source>
        <dbReference type="ARBA" id="ARBA00023239"/>
    </source>
</evidence>
<dbReference type="InterPro" id="IPR014721">
    <property type="entry name" value="Ribsml_uS5_D2-typ_fold_subgr"/>
</dbReference>
<organism evidence="10 11">
    <name type="scientific">Tangfeifania diversioriginum</name>
    <dbReference type="NCBI Taxonomy" id="1168035"/>
    <lineage>
        <taxon>Bacteria</taxon>
        <taxon>Pseudomonadati</taxon>
        <taxon>Bacteroidota</taxon>
        <taxon>Bacteroidia</taxon>
        <taxon>Marinilabiliales</taxon>
        <taxon>Prolixibacteraceae</taxon>
        <taxon>Tangfeifania</taxon>
    </lineage>
</organism>
<accession>A0A1M6J5N5</accession>
<evidence type="ECO:0000259" key="9">
    <source>
        <dbReference type="Pfam" id="PF22700"/>
    </source>
</evidence>
<sequence>MKQKNKYRSEWECPSNIALVKYWGKKAPQLPLNPSVSFSLKNAKTKTTVEITGSSKWQTEFLFEGKLSQFGERIQKYIDELANDEKWMNDFSFRIESSNTFPHSAGIASSASAFGALALCLADLKKQVTGKKAETQNFFRQASAWARLGSGSACRSVYPQFAVWGKFDEMPDSSNEFAIPVSENIHPDYFTLHDAILLVDSTKKKVSSSAGHQLMNDHPFREARIKQANNHTREILKVMKTGHHEHFFKIVEKEALSLHSMMMTSEPPYLLLHPNSLAIIRKIQDIRRQTNLQVGFTIDAGPNIHFLYFEKDKNEVHRFIKNELLKFTENGSWLDDQIGNGPKKLKA</sequence>
<dbReference type="InterPro" id="IPR005935">
    <property type="entry name" value="Mev_decarb"/>
</dbReference>
<dbReference type="GO" id="GO:0005829">
    <property type="term" value="C:cytosol"/>
    <property type="evidence" value="ECO:0007669"/>
    <property type="project" value="InterPro"/>
</dbReference>
<dbReference type="GO" id="GO:0005524">
    <property type="term" value="F:ATP binding"/>
    <property type="evidence" value="ECO:0007669"/>
    <property type="project" value="UniProtKB-KW"/>
</dbReference>
<gene>
    <name evidence="10" type="ORF">SAMN05444280_1194</name>
</gene>
<dbReference type="InterPro" id="IPR053859">
    <property type="entry name" value="MVD-like_N"/>
</dbReference>
<dbReference type="Proteomes" id="UP000184050">
    <property type="component" value="Unassembled WGS sequence"/>
</dbReference>
<dbReference type="OrthoDB" id="5498344at2"/>
<dbReference type="PIRSF" id="PIRSF015950">
    <property type="entry name" value="Mev_P_decrbx"/>
    <property type="match status" value="1"/>
</dbReference>
<dbReference type="InterPro" id="IPR041431">
    <property type="entry name" value="Mvd1_C"/>
</dbReference>
<evidence type="ECO:0000259" key="8">
    <source>
        <dbReference type="Pfam" id="PF18376"/>
    </source>
</evidence>
<dbReference type="Pfam" id="PF18376">
    <property type="entry name" value="MDD_C"/>
    <property type="match status" value="1"/>
</dbReference>
<dbReference type="Gene3D" id="3.30.230.10">
    <property type="match status" value="1"/>
</dbReference>
<dbReference type="EMBL" id="FQZE01000019">
    <property type="protein sequence ID" value="SHJ42014.1"/>
    <property type="molecule type" value="Genomic_DNA"/>
</dbReference>
<dbReference type="STRING" id="1168035.SAMN05444280_1194"/>
<comment type="similarity">
    <text evidence="1">Belongs to the diphosphomevalonate decarboxylase family.</text>
</comment>
<feature type="domain" description="Diphosphomevalonate decarboxylase-like N-terminal" evidence="9">
    <location>
        <begin position="14"/>
        <end position="170"/>
    </location>
</feature>
<evidence type="ECO:0000313" key="10">
    <source>
        <dbReference type="EMBL" id="SHJ42014.1"/>
    </source>
</evidence>
<keyword evidence="6" id="KW-0443">Lipid metabolism</keyword>
<keyword evidence="3" id="KW-0444">Lipid biosynthesis</keyword>
<evidence type="ECO:0000256" key="2">
    <source>
        <dbReference type="ARBA" id="ARBA00012296"/>
    </source>
</evidence>